<dbReference type="AlphaFoldDB" id="A0A076PJ26"/>
<proteinExistence type="predicted"/>
<sequence length="109" mass="11831">MNPMVRNLEGMLAAGKDGALLRYTLGKAYADEEQMAVAREHLRKATALDAEYSVAWKQLGKVELALGDAQAARAAWQQGLSCARAKGDAQVVKELQVFLRRLDKQAAGS</sequence>
<dbReference type="InterPro" id="IPR019734">
    <property type="entry name" value="TPR_rpt"/>
</dbReference>
<dbReference type="SMART" id="SM00028">
    <property type="entry name" value="TPR"/>
    <property type="match status" value="2"/>
</dbReference>
<name>A0A076PJ26_COMTE</name>
<dbReference type="Proteomes" id="UP000028782">
    <property type="component" value="Chromosome"/>
</dbReference>
<reference evidence="1 2" key="1">
    <citation type="journal article" date="2014" name="Genome Announc.">
        <title>Complete Genome Sequence of Polychlorinated Biphenyl Degrader Comamonas testosteroni TK102 (NBRC 109938).</title>
        <authorList>
            <person name="Fukuda K."/>
            <person name="Hosoyama A."/>
            <person name="Tsuchikane K."/>
            <person name="Ohji S."/>
            <person name="Yamazoe A."/>
            <person name="Fujita N."/>
            <person name="Shintani M."/>
            <person name="Kimbara K."/>
        </authorList>
    </citation>
    <scope>NUCLEOTIDE SEQUENCE [LARGE SCALE GENOMIC DNA]</scope>
    <source>
        <strain evidence="1">TK102</strain>
    </source>
</reference>
<organism evidence="1 2">
    <name type="scientific">Comamonas testosteroni TK102</name>
    <dbReference type="NCBI Taxonomy" id="1392005"/>
    <lineage>
        <taxon>Bacteria</taxon>
        <taxon>Pseudomonadati</taxon>
        <taxon>Pseudomonadota</taxon>
        <taxon>Betaproteobacteria</taxon>
        <taxon>Burkholderiales</taxon>
        <taxon>Comamonadaceae</taxon>
        <taxon>Comamonas</taxon>
    </lineage>
</organism>
<gene>
    <name evidence="1" type="ORF">O987_13330</name>
</gene>
<protein>
    <submittedName>
        <fullName evidence="1">Uncharacterized protein</fullName>
    </submittedName>
</protein>
<dbReference type="Gene3D" id="1.25.40.10">
    <property type="entry name" value="Tetratricopeptide repeat domain"/>
    <property type="match status" value="1"/>
</dbReference>
<dbReference type="RefSeq" id="WP_003055445.1">
    <property type="nucleotide sequence ID" value="NZ_CP006704.1"/>
</dbReference>
<accession>A0A076PJ26</accession>
<dbReference type="InterPro" id="IPR011990">
    <property type="entry name" value="TPR-like_helical_dom_sf"/>
</dbReference>
<evidence type="ECO:0000313" key="2">
    <source>
        <dbReference type="Proteomes" id="UP000028782"/>
    </source>
</evidence>
<dbReference type="HOGENOM" id="CLU_146069_2_0_4"/>
<dbReference type="EMBL" id="CP006704">
    <property type="protein sequence ID" value="AIJ46784.1"/>
    <property type="molecule type" value="Genomic_DNA"/>
</dbReference>
<dbReference type="SUPFAM" id="SSF48452">
    <property type="entry name" value="TPR-like"/>
    <property type="match status" value="1"/>
</dbReference>
<dbReference type="KEGG" id="ctes:O987_13330"/>
<evidence type="ECO:0000313" key="1">
    <source>
        <dbReference type="EMBL" id="AIJ46784.1"/>
    </source>
</evidence>